<dbReference type="Gene3D" id="1.20.1440.60">
    <property type="entry name" value="23S rRNA-intervening sequence"/>
    <property type="match status" value="1"/>
</dbReference>
<dbReference type="InterPro" id="IPR026354">
    <property type="entry name" value="4helix_suffix_dom"/>
</dbReference>
<evidence type="ECO:0000313" key="3">
    <source>
        <dbReference type="Proteomes" id="UP000053937"/>
    </source>
</evidence>
<keyword evidence="3" id="KW-1185">Reference proteome</keyword>
<dbReference type="SUPFAM" id="SSF158446">
    <property type="entry name" value="IVS-encoded protein-like"/>
    <property type="match status" value="1"/>
</dbReference>
<organism evidence="2 3">
    <name type="scientific">Chlorobium limicola</name>
    <dbReference type="NCBI Taxonomy" id="1092"/>
    <lineage>
        <taxon>Bacteria</taxon>
        <taxon>Pseudomonadati</taxon>
        <taxon>Chlorobiota</taxon>
        <taxon>Chlorobiia</taxon>
        <taxon>Chlorobiales</taxon>
        <taxon>Chlorobiaceae</taxon>
        <taxon>Chlorobium/Pelodictyon group</taxon>
        <taxon>Chlorobium</taxon>
    </lineage>
</organism>
<evidence type="ECO:0000256" key="1">
    <source>
        <dbReference type="SAM" id="MobiDB-lite"/>
    </source>
</evidence>
<name>A0A101JP95_CHLLI</name>
<sequence length="230" mass="25822">MQSLSGRLAVTDLEPLIPKHGGYRRLKSFQVSQLVYDVTVRFCNQYVEKRSRTHDQMVQAARSVVQNIAEGSAASATSKKTELKLTQVARASLEELRLDFEDFLRHRGLEMLDAQHPALRRFKALQPKSLHEVQAWVAGERKQATEAQGLSRTHTDRQDAGRSSVPVRECQDSSIPSSACLAANGALSLLNLACYLLDRQVARLAADFENEGGFTERLYRVRTARRNGQR</sequence>
<proteinExistence type="predicted"/>
<dbReference type="AlphaFoldDB" id="A0A101JP95"/>
<evidence type="ECO:0000313" key="2">
    <source>
        <dbReference type="EMBL" id="KUL30570.1"/>
    </source>
</evidence>
<feature type="region of interest" description="Disordered" evidence="1">
    <location>
        <begin position="144"/>
        <end position="164"/>
    </location>
</feature>
<dbReference type="OrthoDB" id="9796189at2"/>
<gene>
    <name evidence="2" type="ORF">ASB62_03955</name>
</gene>
<dbReference type="NCBIfam" id="TIGR04258">
    <property type="entry name" value="4helix_suffix"/>
    <property type="match status" value="1"/>
</dbReference>
<protein>
    <submittedName>
        <fullName evidence="2">Four helix bundle protein</fullName>
    </submittedName>
</protein>
<comment type="caution">
    <text evidence="2">The sequence shown here is derived from an EMBL/GenBank/DDBJ whole genome shotgun (WGS) entry which is preliminary data.</text>
</comment>
<dbReference type="Proteomes" id="UP000053937">
    <property type="component" value="Unassembled WGS sequence"/>
</dbReference>
<dbReference type="EMBL" id="LMBR01000089">
    <property type="protein sequence ID" value="KUL30570.1"/>
    <property type="molecule type" value="Genomic_DNA"/>
</dbReference>
<accession>A0A101JP95</accession>
<dbReference type="NCBIfam" id="TIGR02436">
    <property type="entry name" value="four helix bundle protein"/>
    <property type="match status" value="1"/>
</dbReference>
<reference evidence="2 3" key="1">
    <citation type="submission" date="2015-10" db="EMBL/GenBank/DDBJ databases">
        <title>Draft Genome Sequence of Chlorobium limicola strain Frasassi Growing under Artificial Lighting in the Frasassi Cave System.</title>
        <authorList>
            <person name="Mansor M."/>
            <person name="Macalady J."/>
        </authorList>
    </citation>
    <scope>NUCLEOTIDE SEQUENCE [LARGE SCALE GENOMIC DNA]</scope>
    <source>
        <strain evidence="2 3">Frasassi</strain>
    </source>
</reference>
<dbReference type="InterPro" id="IPR012657">
    <property type="entry name" value="23S_rRNA-intervening_sequence"/>
</dbReference>
<dbReference type="Pfam" id="PF05635">
    <property type="entry name" value="23S_rRNA_IVP"/>
    <property type="match status" value="1"/>
</dbReference>
<dbReference type="InterPro" id="IPR036583">
    <property type="entry name" value="23S_rRNA_IVS_sf"/>
</dbReference>